<comment type="caution">
    <text evidence="6">The sequence shown here is derived from an EMBL/GenBank/DDBJ whole genome shotgun (WGS) entry which is preliminary data.</text>
</comment>
<keyword evidence="7" id="KW-1185">Reference proteome</keyword>
<dbReference type="SUPFAM" id="SSF53474">
    <property type="entry name" value="alpha/beta-Hydrolases"/>
    <property type="match status" value="1"/>
</dbReference>
<dbReference type="InterPro" id="IPR029058">
    <property type="entry name" value="AB_hydrolase_fold"/>
</dbReference>
<evidence type="ECO:0000256" key="5">
    <source>
        <dbReference type="SAM" id="SignalP"/>
    </source>
</evidence>
<name>A0ABP8PDI9_9NOCA</name>
<evidence type="ECO:0000256" key="1">
    <source>
        <dbReference type="ARBA" id="ARBA00007534"/>
    </source>
</evidence>
<keyword evidence="4" id="KW-1015">Disulfide bond</keyword>
<dbReference type="InterPro" id="IPR000675">
    <property type="entry name" value="Cutinase/axe"/>
</dbReference>
<evidence type="ECO:0008006" key="8">
    <source>
        <dbReference type="Google" id="ProtNLM"/>
    </source>
</evidence>
<protein>
    <recommendedName>
        <fullName evidence="8">Cutinase</fullName>
    </recommendedName>
</protein>
<dbReference type="EMBL" id="BAABFB010000059">
    <property type="protein sequence ID" value="GAA4484801.1"/>
    <property type="molecule type" value="Genomic_DNA"/>
</dbReference>
<evidence type="ECO:0000256" key="4">
    <source>
        <dbReference type="ARBA" id="ARBA00023157"/>
    </source>
</evidence>
<dbReference type="PANTHER" id="PTHR33630">
    <property type="entry name" value="CUTINASE RV1984C-RELATED-RELATED"/>
    <property type="match status" value="1"/>
</dbReference>
<dbReference type="Proteomes" id="UP001501183">
    <property type="component" value="Unassembled WGS sequence"/>
</dbReference>
<gene>
    <name evidence="6" type="ORF">GCM10023094_38700</name>
</gene>
<sequence length="304" mass="31427">MGVRKFSVTAAVTASVAAGLLSVGSPAQASPGDCPSLYVVAVPGTWETSTAPDKQVGPGMLADVTNRLGGKNIRSDYVTYAATAFPWEGDVYGASRKQATDNARGMLEAMQARCGNTRFGIIGYSQGADAAGDLANEIGTGTSSIRPEKVAAVGLLSDPKRSPADVLIGPWVPGGGAGGARPGGFGWISDRTVTFCAPGDLYCSTENDDFVTRMAGFAATNSDPGSSDSSNYVPEAGAIWNDLLGAGGIPTLQQQLSETANDQRIDQLAQFYGSGAHQNYQGYTVDGAGNTPTRWLAGWLRDKA</sequence>
<feature type="chain" id="PRO_5045393298" description="Cutinase" evidence="5">
    <location>
        <begin position="30"/>
        <end position="304"/>
    </location>
</feature>
<dbReference type="PANTHER" id="PTHR33630:SF9">
    <property type="entry name" value="CUTINASE 4"/>
    <property type="match status" value="1"/>
</dbReference>
<dbReference type="RefSeq" id="WP_345348735.1">
    <property type="nucleotide sequence ID" value="NZ_BAABFB010000059.1"/>
</dbReference>
<dbReference type="Gene3D" id="3.40.50.1820">
    <property type="entry name" value="alpha/beta hydrolase"/>
    <property type="match status" value="1"/>
</dbReference>
<dbReference type="Pfam" id="PF01083">
    <property type="entry name" value="Cutinase"/>
    <property type="match status" value="1"/>
</dbReference>
<feature type="signal peptide" evidence="5">
    <location>
        <begin position="1"/>
        <end position="29"/>
    </location>
</feature>
<evidence type="ECO:0000313" key="7">
    <source>
        <dbReference type="Proteomes" id="UP001501183"/>
    </source>
</evidence>
<evidence type="ECO:0000313" key="6">
    <source>
        <dbReference type="EMBL" id="GAA4484801.1"/>
    </source>
</evidence>
<accession>A0ABP8PDI9</accession>
<keyword evidence="3" id="KW-0378">Hydrolase</keyword>
<comment type="similarity">
    <text evidence="1">Belongs to the cutinase family.</text>
</comment>
<reference evidence="7" key="1">
    <citation type="journal article" date="2019" name="Int. J. Syst. Evol. Microbiol.">
        <title>The Global Catalogue of Microorganisms (GCM) 10K type strain sequencing project: providing services to taxonomists for standard genome sequencing and annotation.</title>
        <authorList>
            <consortium name="The Broad Institute Genomics Platform"/>
            <consortium name="The Broad Institute Genome Sequencing Center for Infectious Disease"/>
            <person name="Wu L."/>
            <person name="Ma J."/>
        </authorList>
    </citation>
    <scope>NUCLEOTIDE SEQUENCE [LARGE SCALE GENOMIC DNA]</scope>
    <source>
        <strain evidence="7">JCM 32206</strain>
    </source>
</reference>
<proteinExistence type="inferred from homology"/>
<evidence type="ECO:0000256" key="2">
    <source>
        <dbReference type="ARBA" id="ARBA00022487"/>
    </source>
</evidence>
<evidence type="ECO:0000256" key="3">
    <source>
        <dbReference type="ARBA" id="ARBA00022801"/>
    </source>
</evidence>
<keyword evidence="2" id="KW-0719">Serine esterase</keyword>
<dbReference type="SMART" id="SM01110">
    <property type="entry name" value="Cutinase"/>
    <property type="match status" value="1"/>
</dbReference>
<keyword evidence="5" id="KW-0732">Signal</keyword>
<organism evidence="6 7">
    <name type="scientific">Rhodococcus olei</name>
    <dbReference type="NCBI Taxonomy" id="2161675"/>
    <lineage>
        <taxon>Bacteria</taxon>
        <taxon>Bacillati</taxon>
        <taxon>Actinomycetota</taxon>
        <taxon>Actinomycetes</taxon>
        <taxon>Mycobacteriales</taxon>
        <taxon>Nocardiaceae</taxon>
        <taxon>Rhodococcus</taxon>
    </lineage>
</organism>